<keyword evidence="4 6" id="KW-1133">Transmembrane helix</keyword>
<comment type="caution">
    <text evidence="8">The sequence shown here is derived from an EMBL/GenBank/DDBJ whole genome shotgun (WGS) entry which is preliminary data.</text>
</comment>
<evidence type="ECO:0000256" key="2">
    <source>
        <dbReference type="ARBA" id="ARBA00009853"/>
    </source>
</evidence>
<dbReference type="GO" id="GO:0016020">
    <property type="term" value="C:membrane"/>
    <property type="evidence" value="ECO:0007669"/>
    <property type="project" value="UniProtKB-SubCell"/>
</dbReference>
<feature type="transmembrane region" description="Helical" evidence="6">
    <location>
        <begin position="83"/>
        <end position="103"/>
    </location>
</feature>
<feature type="transmembrane region" description="Helical" evidence="6">
    <location>
        <begin position="50"/>
        <end position="71"/>
    </location>
</feature>
<accession>A0A4R3JH05</accession>
<evidence type="ECO:0000259" key="7">
    <source>
        <dbReference type="Pfam" id="PF00892"/>
    </source>
</evidence>
<sequence length="327" mass="35933">MKRFWFENTYLRELPSGTRGTLWMVLACLMFGALAVLIRRVAQQVPPFEIIFFRNLVQVIFFAPWLAVRGFSVMRTARIKTHVTRSAIGVMAMVCFFPALAVLPAAQAIAISFTTPLFATIGAALFLREHVRARRWTAIVIGLVGVMVILRPEAAAVGRAQGLVVLSAMFMAGSILLTKSMTRTDDPNVIAAYTGALMTVFSLPLALAVWRTPDLEQGKWLLALGLTATLGQVAFNRAFSHADASAIMALDFLRLPVGAIIAFVLLGERPDRWTIVGAVVIFSSSLYIARREARMARRVRHAQAMTLDPSVVAEGPIQKVRPEAHND</sequence>
<dbReference type="PANTHER" id="PTHR22911">
    <property type="entry name" value="ACYL-MALONYL CONDENSING ENZYME-RELATED"/>
    <property type="match status" value="1"/>
</dbReference>
<feature type="transmembrane region" description="Helical" evidence="6">
    <location>
        <begin position="136"/>
        <end position="154"/>
    </location>
</feature>
<keyword evidence="5 6" id="KW-0472">Membrane</keyword>
<reference evidence="8 9" key="1">
    <citation type="submission" date="2019-03" db="EMBL/GenBank/DDBJ databases">
        <title>Genomic Encyclopedia of Type Strains, Phase IV (KMG-IV): sequencing the most valuable type-strain genomes for metagenomic binning, comparative biology and taxonomic classification.</title>
        <authorList>
            <person name="Goeker M."/>
        </authorList>
    </citation>
    <scope>NUCLEOTIDE SEQUENCE [LARGE SCALE GENOMIC DNA]</scope>
    <source>
        <strain evidence="8 9">DSM 101688</strain>
    </source>
</reference>
<dbReference type="EMBL" id="SLZW01000001">
    <property type="protein sequence ID" value="TCS64775.1"/>
    <property type="molecule type" value="Genomic_DNA"/>
</dbReference>
<proteinExistence type="inferred from homology"/>
<evidence type="ECO:0000313" key="8">
    <source>
        <dbReference type="EMBL" id="TCS64775.1"/>
    </source>
</evidence>
<dbReference type="SUPFAM" id="SSF103481">
    <property type="entry name" value="Multidrug resistance efflux transporter EmrE"/>
    <property type="match status" value="2"/>
</dbReference>
<feature type="transmembrane region" description="Helical" evidence="6">
    <location>
        <begin position="272"/>
        <end position="289"/>
    </location>
</feature>
<dbReference type="AlphaFoldDB" id="A0A4R3JH05"/>
<dbReference type="Pfam" id="PF00892">
    <property type="entry name" value="EamA"/>
    <property type="match status" value="2"/>
</dbReference>
<feature type="transmembrane region" description="Helical" evidence="6">
    <location>
        <begin position="190"/>
        <end position="208"/>
    </location>
</feature>
<keyword evidence="3 6" id="KW-0812">Transmembrane</keyword>
<evidence type="ECO:0000256" key="6">
    <source>
        <dbReference type="SAM" id="Phobius"/>
    </source>
</evidence>
<dbReference type="Proteomes" id="UP000295304">
    <property type="component" value="Unassembled WGS sequence"/>
</dbReference>
<gene>
    <name evidence="8" type="ORF">EDD55_101104</name>
</gene>
<feature type="domain" description="EamA" evidence="7">
    <location>
        <begin position="163"/>
        <end position="288"/>
    </location>
</feature>
<feature type="transmembrane region" description="Helical" evidence="6">
    <location>
        <begin position="109"/>
        <end position="127"/>
    </location>
</feature>
<feature type="transmembrane region" description="Helical" evidence="6">
    <location>
        <begin position="220"/>
        <end position="239"/>
    </location>
</feature>
<feature type="transmembrane region" description="Helical" evidence="6">
    <location>
        <begin position="160"/>
        <end position="178"/>
    </location>
</feature>
<dbReference type="OrthoDB" id="9812899at2"/>
<feature type="domain" description="EamA" evidence="7">
    <location>
        <begin position="19"/>
        <end position="150"/>
    </location>
</feature>
<dbReference type="RefSeq" id="WP_132937531.1">
    <property type="nucleotide sequence ID" value="NZ_CP119676.1"/>
</dbReference>
<name>A0A4R3JH05_9PROT</name>
<evidence type="ECO:0000256" key="3">
    <source>
        <dbReference type="ARBA" id="ARBA00022692"/>
    </source>
</evidence>
<protein>
    <submittedName>
        <fullName evidence="8">Drug/metabolite transporter (DMT)-like permease</fullName>
    </submittedName>
</protein>
<evidence type="ECO:0000256" key="5">
    <source>
        <dbReference type="ARBA" id="ARBA00023136"/>
    </source>
</evidence>
<dbReference type="InterPro" id="IPR000620">
    <property type="entry name" value="EamA_dom"/>
</dbReference>
<feature type="transmembrane region" description="Helical" evidence="6">
    <location>
        <begin position="21"/>
        <end position="38"/>
    </location>
</feature>
<keyword evidence="9" id="KW-1185">Reference proteome</keyword>
<comment type="similarity">
    <text evidence="2">Belongs to the drug/metabolite transporter (DMT) superfamily. 10 TMS drug/metabolite exporter (DME) (TC 2.A.7.3) family.</text>
</comment>
<dbReference type="InterPro" id="IPR037185">
    <property type="entry name" value="EmrE-like"/>
</dbReference>
<organism evidence="8 9">
    <name type="scientific">Varunaivibrio sulfuroxidans</name>
    <dbReference type="NCBI Taxonomy" id="1773489"/>
    <lineage>
        <taxon>Bacteria</taxon>
        <taxon>Pseudomonadati</taxon>
        <taxon>Pseudomonadota</taxon>
        <taxon>Alphaproteobacteria</taxon>
        <taxon>Rhodospirillales</taxon>
        <taxon>Magnetovibrionaceae</taxon>
        <taxon>Varunaivibrio</taxon>
    </lineage>
</organism>
<comment type="subcellular location">
    <subcellularLocation>
        <location evidence="1">Membrane</location>
        <topology evidence="1">Multi-pass membrane protein</topology>
    </subcellularLocation>
</comment>
<evidence type="ECO:0000256" key="1">
    <source>
        <dbReference type="ARBA" id="ARBA00004141"/>
    </source>
</evidence>
<evidence type="ECO:0000313" key="9">
    <source>
        <dbReference type="Proteomes" id="UP000295304"/>
    </source>
</evidence>
<evidence type="ECO:0000256" key="4">
    <source>
        <dbReference type="ARBA" id="ARBA00022989"/>
    </source>
</evidence>
<dbReference type="PANTHER" id="PTHR22911:SF6">
    <property type="entry name" value="SOLUTE CARRIER FAMILY 35 MEMBER G1"/>
    <property type="match status" value="1"/>
</dbReference>
<feature type="transmembrane region" description="Helical" evidence="6">
    <location>
        <begin position="246"/>
        <end position="266"/>
    </location>
</feature>